<dbReference type="PANTHER" id="PTHR38602:SF1">
    <property type="entry name" value="INNER MEMBRANE PROTEIN"/>
    <property type="match status" value="1"/>
</dbReference>
<organism evidence="2 3">
    <name type="scientific">Phreatobacter stygius</name>
    <dbReference type="NCBI Taxonomy" id="1940610"/>
    <lineage>
        <taxon>Bacteria</taxon>
        <taxon>Pseudomonadati</taxon>
        <taxon>Pseudomonadota</taxon>
        <taxon>Alphaproteobacteria</taxon>
        <taxon>Hyphomicrobiales</taxon>
        <taxon>Phreatobacteraceae</taxon>
        <taxon>Phreatobacter</taxon>
    </lineage>
</organism>
<dbReference type="EMBL" id="CP039690">
    <property type="protein sequence ID" value="QCI65791.1"/>
    <property type="molecule type" value="Genomic_DNA"/>
</dbReference>
<protein>
    <submittedName>
        <fullName evidence="2">DUF2065 domain-containing protein</fullName>
    </submittedName>
</protein>
<feature type="transmembrane region" description="Helical" evidence="1">
    <location>
        <begin position="43"/>
        <end position="59"/>
    </location>
</feature>
<keyword evidence="1" id="KW-0472">Membrane</keyword>
<keyword evidence="1" id="KW-0812">Transmembrane</keyword>
<dbReference type="OrthoDB" id="9815199at2"/>
<feature type="transmembrane region" description="Helical" evidence="1">
    <location>
        <begin position="6"/>
        <end position="22"/>
    </location>
</feature>
<evidence type="ECO:0000313" key="2">
    <source>
        <dbReference type="EMBL" id="QCI65791.1"/>
    </source>
</evidence>
<evidence type="ECO:0000313" key="3">
    <source>
        <dbReference type="Proteomes" id="UP000298781"/>
    </source>
</evidence>
<dbReference type="RefSeq" id="WP_136961237.1">
    <property type="nucleotide sequence ID" value="NZ_CP039690.1"/>
</dbReference>
<proteinExistence type="predicted"/>
<evidence type="ECO:0000256" key="1">
    <source>
        <dbReference type="SAM" id="Phobius"/>
    </source>
</evidence>
<dbReference type="Pfam" id="PF09838">
    <property type="entry name" value="DUF2065"/>
    <property type="match status" value="1"/>
</dbReference>
<keyword evidence="3" id="KW-1185">Reference proteome</keyword>
<name>A0A4D7AZL1_9HYPH</name>
<dbReference type="AlphaFoldDB" id="A0A4D7AZL1"/>
<dbReference type="KEGG" id="pstg:E8M01_17175"/>
<dbReference type="InterPro" id="IPR019201">
    <property type="entry name" value="DUF2065"/>
</dbReference>
<accession>A0A4D7AZL1</accession>
<reference evidence="2 3" key="1">
    <citation type="submission" date="2019-04" db="EMBL/GenBank/DDBJ databases">
        <title>Phreatobacter aquaticus sp. nov.</title>
        <authorList>
            <person name="Choi A."/>
        </authorList>
    </citation>
    <scope>NUCLEOTIDE SEQUENCE [LARGE SCALE GENOMIC DNA]</scope>
    <source>
        <strain evidence="2 3">KCTC 52518</strain>
    </source>
</reference>
<dbReference type="PANTHER" id="PTHR38602">
    <property type="entry name" value="INNER MEMBRANE PROTEIN-RELATED"/>
    <property type="match status" value="1"/>
</dbReference>
<keyword evidence="1" id="KW-1133">Transmembrane helix</keyword>
<dbReference type="Proteomes" id="UP000298781">
    <property type="component" value="Chromosome"/>
</dbReference>
<gene>
    <name evidence="2" type="ORF">E8M01_17175</name>
</gene>
<sequence>MKDFLTALGLVLVIEGILLAALPMRVRQALEIMRLTPIQQLRIIGLVSAALGLAVIWWMRG</sequence>